<keyword evidence="8 20" id="KW-0732">Signal</keyword>
<accession>A0AAP0L4Q9</accession>
<organism evidence="22 23">
    <name type="scientific">Stephania yunnanensis</name>
    <dbReference type="NCBI Taxonomy" id="152371"/>
    <lineage>
        <taxon>Eukaryota</taxon>
        <taxon>Viridiplantae</taxon>
        <taxon>Streptophyta</taxon>
        <taxon>Embryophyta</taxon>
        <taxon>Tracheophyta</taxon>
        <taxon>Spermatophyta</taxon>
        <taxon>Magnoliopsida</taxon>
        <taxon>Ranunculales</taxon>
        <taxon>Menispermaceae</taxon>
        <taxon>Menispermoideae</taxon>
        <taxon>Cissampelideae</taxon>
        <taxon>Stephania</taxon>
    </lineage>
</organism>
<dbReference type="PROSITE" id="PS50011">
    <property type="entry name" value="PROTEIN_KINASE_DOM"/>
    <property type="match status" value="1"/>
</dbReference>
<feature type="transmembrane region" description="Helical" evidence="19">
    <location>
        <begin position="543"/>
        <end position="561"/>
    </location>
</feature>
<dbReference type="GO" id="GO:0004674">
    <property type="term" value="F:protein serine/threonine kinase activity"/>
    <property type="evidence" value="ECO:0007669"/>
    <property type="project" value="UniProtKB-KW"/>
</dbReference>
<protein>
    <recommendedName>
        <fullName evidence="3">non-specific serine/threonine protein kinase</fullName>
        <ecNumber evidence="3">2.7.11.1</ecNumber>
    </recommendedName>
</protein>
<dbReference type="Pfam" id="PF00069">
    <property type="entry name" value="Pkinase"/>
    <property type="match status" value="1"/>
</dbReference>
<keyword evidence="4" id="KW-1003">Cell membrane</keyword>
<dbReference type="InterPro" id="IPR008271">
    <property type="entry name" value="Ser/Thr_kinase_AS"/>
</dbReference>
<evidence type="ECO:0000256" key="5">
    <source>
        <dbReference type="ARBA" id="ARBA00022527"/>
    </source>
</evidence>
<dbReference type="InterPro" id="IPR000719">
    <property type="entry name" value="Prot_kinase_dom"/>
</dbReference>
<dbReference type="InterPro" id="IPR011009">
    <property type="entry name" value="Kinase-like_dom_sf"/>
</dbReference>
<comment type="caution">
    <text evidence="22">The sequence shown here is derived from an EMBL/GenBank/DDBJ whole genome shotgun (WGS) entry which is preliminary data.</text>
</comment>
<evidence type="ECO:0000256" key="8">
    <source>
        <dbReference type="ARBA" id="ARBA00022729"/>
    </source>
</evidence>
<keyword evidence="7 19" id="KW-0812">Transmembrane</keyword>
<evidence type="ECO:0000256" key="7">
    <source>
        <dbReference type="ARBA" id="ARBA00022692"/>
    </source>
</evidence>
<dbReference type="SMART" id="SM00220">
    <property type="entry name" value="S_TKc"/>
    <property type="match status" value="1"/>
</dbReference>
<dbReference type="GO" id="GO:0005524">
    <property type="term" value="F:ATP binding"/>
    <property type="evidence" value="ECO:0007669"/>
    <property type="project" value="UniProtKB-UniRule"/>
</dbReference>
<dbReference type="PANTHER" id="PTHR47989:SF62">
    <property type="entry name" value="OS05G0423500 PROTEIN"/>
    <property type="match status" value="1"/>
</dbReference>
<evidence type="ECO:0000313" key="23">
    <source>
        <dbReference type="Proteomes" id="UP001420932"/>
    </source>
</evidence>
<feature type="binding site" evidence="18">
    <location>
        <position position="317"/>
    </location>
    <ligand>
        <name>ATP</name>
        <dbReference type="ChEBI" id="CHEBI:30616"/>
    </ligand>
</feature>
<feature type="signal peptide" evidence="20">
    <location>
        <begin position="1"/>
        <end position="21"/>
    </location>
</feature>
<sequence length="614" mass="67840">MSVASLITIFFSISLPALAAAANSACPIDLSYVETIPWDKSLCQNNHSDCCQTVLSLFGIGLARHLKSTLMFQLPNQVAASACRIDLQTRLQSLSLQPSLVPTCFNDSNQFITSASKCAGIVTVQDWEQKLGLTTTELDESCRRGLSDTTACHTCLVAGMKVTSQLVSLGRNASNNCFYFTVLYAAGIVNELGPENVETASCILGLPLTTRPANIKNGHHLKWVFAFGSAVVVIILVLGLVLLYRILDKKRKRRAAHANFVNNLKSSLRPNTGAAWFQLRELENATNGFSQKNLIGQGGNGVVHKGTLSDGSVVAVKRILDLDSKGDEEFSNEVEIISRIRHRNLLPLRGCCAASDDLKGKQRFLVYDYMPNGSLEDHLFYTSRRDGSNTNKRWLSWPERKNIILDVAKGLAYLHNGIKPAIYHRDIKATNILLDSEMKAKVADFGLAKQISKEDQSHLTTRVAGTHGYLAPEYALYGQLTEKSDVYSFGIVILEIMSGRKVLEITSPTAVLITDWAWMLIKSGRIEEVFDPSMIRDGGPREIMKRFVFVGILCAHVMVAFRPTIAEALKMLEGDIDIPKLPDRPLPLSHELFRSSLHSSSTSTTNDSFKYQQI</sequence>
<dbReference type="InterPro" id="IPR043891">
    <property type="entry name" value="SPARK"/>
</dbReference>
<dbReference type="Gene3D" id="3.30.200.20">
    <property type="entry name" value="Phosphorylase Kinase, domain 1"/>
    <property type="match status" value="1"/>
</dbReference>
<keyword evidence="15" id="KW-0325">Glycoprotein</keyword>
<dbReference type="GO" id="GO:0005886">
    <property type="term" value="C:plasma membrane"/>
    <property type="evidence" value="ECO:0007669"/>
    <property type="project" value="UniProtKB-SubCell"/>
</dbReference>
<evidence type="ECO:0000256" key="3">
    <source>
        <dbReference type="ARBA" id="ARBA00012513"/>
    </source>
</evidence>
<dbReference type="PANTHER" id="PTHR47989">
    <property type="entry name" value="OS01G0750732 PROTEIN"/>
    <property type="match status" value="1"/>
</dbReference>
<keyword evidence="23" id="KW-1185">Reference proteome</keyword>
<proteinExistence type="predicted"/>
<evidence type="ECO:0000256" key="6">
    <source>
        <dbReference type="ARBA" id="ARBA00022679"/>
    </source>
</evidence>
<evidence type="ECO:0000256" key="11">
    <source>
        <dbReference type="ARBA" id="ARBA00022840"/>
    </source>
</evidence>
<dbReference type="PROSITE" id="PS00108">
    <property type="entry name" value="PROTEIN_KINASE_ST"/>
    <property type="match status" value="1"/>
</dbReference>
<name>A0AAP0L4Q9_9MAGN</name>
<feature type="transmembrane region" description="Helical" evidence="19">
    <location>
        <begin position="223"/>
        <end position="244"/>
    </location>
</feature>
<evidence type="ECO:0000256" key="2">
    <source>
        <dbReference type="ARBA" id="ARBA00004479"/>
    </source>
</evidence>
<dbReference type="PROSITE" id="PS00107">
    <property type="entry name" value="PROTEIN_KINASE_ATP"/>
    <property type="match status" value="1"/>
</dbReference>
<evidence type="ECO:0000256" key="17">
    <source>
        <dbReference type="ARBA" id="ARBA00048679"/>
    </source>
</evidence>
<comment type="catalytic activity">
    <reaction evidence="17">
        <text>L-seryl-[protein] + ATP = O-phospho-L-seryl-[protein] + ADP + H(+)</text>
        <dbReference type="Rhea" id="RHEA:17989"/>
        <dbReference type="Rhea" id="RHEA-COMP:9863"/>
        <dbReference type="Rhea" id="RHEA-COMP:11604"/>
        <dbReference type="ChEBI" id="CHEBI:15378"/>
        <dbReference type="ChEBI" id="CHEBI:29999"/>
        <dbReference type="ChEBI" id="CHEBI:30616"/>
        <dbReference type="ChEBI" id="CHEBI:83421"/>
        <dbReference type="ChEBI" id="CHEBI:456216"/>
        <dbReference type="EC" id="2.7.11.1"/>
    </reaction>
</comment>
<dbReference type="SUPFAM" id="SSF56112">
    <property type="entry name" value="Protein kinase-like (PK-like)"/>
    <property type="match status" value="1"/>
</dbReference>
<evidence type="ECO:0000256" key="19">
    <source>
        <dbReference type="SAM" id="Phobius"/>
    </source>
</evidence>
<dbReference type="Gene3D" id="1.10.510.10">
    <property type="entry name" value="Transferase(Phosphotransferase) domain 1"/>
    <property type="match status" value="1"/>
</dbReference>
<keyword evidence="5" id="KW-0723">Serine/threonine-protein kinase</keyword>
<dbReference type="Pfam" id="PF19160">
    <property type="entry name" value="SPARK"/>
    <property type="match status" value="1"/>
</dbReference>
<keyword evidence="14" id="KW-0675">Receptor</keyword>
<keyword evidence="6" id="KW-0808">Transferase</keyword>
<feature type="chain" id="PRO_5043011347" description="non-specific serine/threonine protein kinase" evidence="20">
    <location>
        <begin position="22"/>
        <end position="614"/>
    </location>
</feature>
<evidence type="ECO:0000256" key="10">
    <source>
        <dbReference type="ARBA" id="ARBA00022777"/>
    </source>
</evidence>
<evidence type="ECO:0000256" key="14">
    <source>
        <dbReference type="ARBA" id="ARBA00023170"/>
    </source>
</evidence>
<dbReference type="Proteomes" id="UP001420932">
    <property type="component" value="Unassembled WGS sequence"/>
</dbReference>
<keyword evidence="13 19" id="KW-0472">Membrane</keyword>
<dbReference type="InterPro" id="IPR017441">
    <property type="entry name" value="Protein_kinase_ATP_BS"/>
</dbReference>
<evidence type="ECO:0000256" key="1">
    <source>
        <dbReference type="ARBA" id="ARBA00004162"/>
    </source>
</evidence>
<gene>
    <name evidence="22" type="ORF">Syun_003276</name>
</gene>
<keyword evidence="9 18" id="KW-0547">Nucleotide-binding</keyword>
<comment type="catalytic activity">
    <reaction evidence="16">
        <text>L-threonyl-[protein] + ATP = O-phospho-L-threonyl-[protein] + ADP + H(+)</text>
        <dbReference type="Rhea" id="RHEA:46608"/>
        <dbReference type="Rhea" id="RHEA-COMP:11060"/>
        <dbReference type="Rhea" id="RHEA-COMP:11605"/>
        <dbReference type="ChEBI" id="CHEBI:15378"/>
        <dbReference type="ChEBI" id="CHEBI:30013"/>
        <dbReference type="ChEBI" id="CHEBI:30616"/>
        <dbReference type="ChEBI" id="CHEBI:61977"/>
        <dbReference type="ChEBI" id="CHEBI:456216"/>
        <dbReference type="EC" id="2.7.11.1"/>
    </reaction>
</comment>
<evidence type="ECO:0000256" key="13">
    <source>
        <dbReference type="ARBA" id="ARBA00023136"/>
    </source>
</evidence>
<feature type="domain" description="Protein kinase" evidence="21">
    <location>
        <begin position="289"/>
        <end position="593"/>
    </location>
</feature>
<evidence type="ECO:0000256" key="9">
    <source>
        <dbReference type="ARBA" id="ARBA00022741"/>
    </source>
</evidence>
<dbReference type="EC" id="2.7.11.1" evidence="3"/>
<keyword evidence="11 18" id="KW-0067">ATP-binding</keyword>
<dbReference type="FunFam" id="3.30.200.20:FF:000542">
    <property type="entry name" value="Receptor-like serine/threonine-protein kinase At4g25390"/>
    <property type="match status" value="1"/>
</dbReference>
<evidence type="ECO:0000313" key="22">
    <source>
        <dbReference type="EMBL" id="KAK9162374.1"/>
    </source>
</evidence>
<evidence type="ECO:0000256" key="18">
    <source>
        <dbReference type="PROSITE-ProRule" id="PRU10141"/>
    </source>
</evidence>
<dbReference type="CDD" id="cd14066">
    <property type="entry name" value="STKc_IRAK"/>
    <property type="match status" value="1"/>
</dbReference>
<evidence type="ECO:0000259" key="21">
    <source>
        <dbReference type="PROSITE" id="PS50011"/>
    </source>
</evidence>
<evidence type="ECO:0000256" key="12">
    <source>
        <dbReference type="ARBA" id="ARBA00022989"/>
    </source>
</evidence>
<dbReference type="FunFam" id="1.10.510.10:FF:000287">
    <property type="entry name" value="probable LRR receptor-like serine/threonine-protein kinase RKF3"/>
    <property type="match status" value="1"/>
</dbReference>
<keyword evidence="10" id="KW-0418">Kinase</keyword>
<evidence type="ECO:0000256" key="4">
    <source>
        <dbReference type="ARBA" id="ARBA00022475"/>
    </source>
</evidence>
<dbReference type="EMBL" id="JBBNAF010000002">
    <property type="protein sequence ID" value="KAK9162374.1"/>
    <property type="molecule type" value="Genomic_DNA"/>
</dbReference>
<evidence type="ECO:0000256" key="15">
    <source>
        <dbReference type="ARBA" id="ARBA00023180"/>
    </source>
</evidence>
<evidence type="ECO:0000256" key="20">
    <source>
        <dbReference type="SAM" id="SignalP"/>
    </source>
</evidence>
<reference evidence="22 23" key="1">
    <citation type="submission" date="2024-01" db="EMBL/GenBank/DDBJ databases">
        <title>Genome assemblies of Stephania.</title>
        <authorList>
            <person name="Yang L."/>
        </authorList>
    </citation>
    <scope>NUCLEOTIDE SEQUENCE [LARGE SCALE GENOMIC DNA]</scope>
    <source>
        <strain evidence="22">YNDBR</strain>
        <tissue evidence="22">Leaf</tissue>
    </source>
</reference>
<comment type="subcellular location">
    <subcellularLocation>
        <location evidence="1">Cell membrane</location>
        <topology evidence="1">Single-pass membrane protein</topology>
    </subcellularLocation>
    <subcellularLocation>
        <location evidence="2">Membrane</location>
        <topology evidence="2">Single-pass type I membrane protein</topology>
    </subcellularLocation>
</comment>
<evidence type="ECO:0000256" key="16">
    <source>
        <dbReference type="ARBA" id="ARBA00047899"/>
    </source>
</evidence>
<dbReference type="AlphaFoldDB" id="A0AAP0L4Q9"/>
<keyword evidence="12 19" id="KW-1133">Transmembrane helix</keyword>